<accession>A0ABT1IC03</accession>
<evidence type="ECO:0000313" key="2">
    <source>
        <dbReference type="EMBL" id="MCP2270165.1"/>
    </source>
</evidence>
<reference evidence="2 3" key="1">
    <citation type="submission" date="2022-06" db="EMBL/GenBank/DDBJ databases">
        <title>Genomic Encyclopedia of Archaeal and Bacterial Type Strains, Phase II (KMG-II): from individual species to whole genera.</title>
        <authorList>
            <person name="Goeker M."/>
        </authorList>
    </citation>
    <scope>NUCLEOTIDE SEQUENCE [LARGE SCALE GENOMIC DNA]</scope>
    <source>
        <strain evidence="2 3">DSM 44255</strain>
    </source>
</reference>
<evidence type="ECO:0000256" key="1">
    <source>
        <dbReference type="SAM" id="MobiDB-lite"/>
    </source>
</evidence>
<dbReference type="EMBL" id="JAMTCO010000006">
    <property type="protein sequence ID" value="MCP2270165.1"/>
    <property type="molecule type" value="Genomic_DNA"/>
</dbReference>
<feature type="region of interest" description="Disordered" evidence="1">
    <location>
        <begin position="149"/>
        <end position="183"/>
    </location>
</feature>
<name>A0ABT1IC03_9PSEU</name>
<gene>
    <name evidence="2" type="ORF">LV75_002666</name>
</gene>
<protein>
    <submittedName>
        <fullName evidence="2">Uncharacterized protein</fullName>
    </submittedName>
</protein>
<keyword evidence="3" id="KW-1185">Reference proteome</keyword>
<comment type="caution">
    <text evidence="2">The sequence shown here is derived from an EMBL/GenBank/DDBJ whole genome shotgun (WGS) entry which is preliminary data.</text>
</comment>
<evidence type="ECO:0000313" key="3">
    <source>
        <dbReference type="Proteomes" id="UP001205185"/>
    </source>
</evidence>
<sequence length="234" mass="24587">MSTGPRQVRPNPLGRPWTPGPNGANPPPVMSAPTHLPSAWLLGTAGVIPARSRQPCQPSAWTLGPGGANWPSVRSASAHFLSTWTVGVAGAKCSMGWTCFVWGDGTRSVSARQGQSFGPLLCGSASGVVGAPHKTGPPHRAFTHCRGSGAEVAARRRGRPIPGRDAGGEPTRRHRTPSPAPPTTAYAKINLIESPQIHSLPRSTDTPAAANDALWTTEDVVDNHAHNNHSQREL</sequence>
<organism evidence="2 3">
    <name type="scientific">Actinokineospora diospyrosa</name>
    <dbReference type="NCBI Taxonomy" id="103728"/>
    <lineage>
        <taxon>Bacteria</taxon>
        <taxon>Bacillati</taxon>
        <taxon>Actinomycetota</taxon>
        <taxon>Actinomycetes</taxon>
        <taxon>Pseudonocardiales</taxon>
        <taxon>Pseudonocardiaceae</taxon>
        <taxon>Actinokineospora</taxon>
    </lineage>
</organism>
<feature type="region of interest" description="Disordered" evidence="1">
    <location>
        <begin position="1"/>
        <end position="32"/>
    </location>
</feature>
<proteinExistence type="predicted"/>
<dbReference type="Proteomes" id="UP001205185">
    <property type="component" value="Unassembled WGS sequence"/>
</dbReference>